<sequence length="59" mass="6883">MGLLDLFVRKYVGNCHPRNAACLSRSVVSAFRVEKTLKKKVLAKCHRKKIDKNKFYLFI</sequence>
<dbReference type="Proteomes" id="UP000016944">
    <property type="component" value="Chromosome II"/>
</dbReference>
<accession>A0A1S9E233</accession>
<evidence type="ECO:0000313" key="2">
    <source>
        <dbReference type="Proteomes" id="UP000016944"/>
    </source>
</evidence>
<dbReference type="KEGG" id="rir:BN877_II1125"/>
<name>U4QB48_9HYPH</name>
<dbReference type="HOGENOM" id="CLU_2957557_0_0_5"/>
<organism evidence="1 2">
    <name type="scientific">Agrobacterium pusense</name>
    <dbReference type="NCBI Taxonomy" id="648995"/>
    <lineage>
        <taxon>Bacteria</taxon>
        <taxon>Pseudomonadati</taxon>
        <taxon>Pseudomonadota</taxon>
        <taxon>Alphaproteobacteria</taxon>
        <taxon>Hyphomicrobiales</taxon>
        <taxon>Rhizobiaceae</taxon>
        <taxon>Rhizobium/Agrobacterium group</taxon>
        <taxon>Agrobacterium</taxon>
    </lineage>
</organism>
<evidence type="ECO:0000313" key="1">
    <source>
        <dbReference type="EMBL" id="CDI10916.1"/>
    </source>
</evidence>
<dbReference type="EMBL" id="HG518323">
    <property type="protein sequence ID" value="CDI10916.1"/>
    <property type="molecule type" value="Genomic_DNA"/>
</dbReference>
<accession>U4QB48</accession>
<reference evidence="1 2" key="1">
    <citation type="journal article" date="2013" name="Genome Announc.">
        <title>Complete Genome Sequence of the Sesbania Symbiont and Rice Growth-Promoting Endophyte Rhizobium sp. Strain IRBG74.</title>
        <authorList>
            <person name="Crook M.B."/>
            <person name="Mitra S."/>
            <person name="Ane J.M."/>
            <person name="Sadowsky M.J."/>
            <person name="Gyaneshwar P."/>
        </authorList>
    </citation>
    <scope>NUCLEOTIDE SEQUENCE [LARGE SCALE GENOMIC DNA]</scope>
    <source>
        <strain evidence="1 2">IRBG74</strain>
    </source>
</reference>
<dbReference type="AlphaFoldDB" id="U4QB48"/>
<protein>
    <submittedName>
        <fullName evidence="1">Uncharacterized protein</fullName>
    </submittedName>
</protein>
<dbReference type="PATRIC" id="fig|424182.3.peg.3971"/>
<gene>
    <name evidence="1" type="ORF">BN877_II1125</name>
</gene>
<proteinExistence type="predicted"/>